<dbReference type="AlphaFoldDB" id="A0A242JY62"/>
<evidence type="ECO:0000256" key="1">
    <source>
        <dbReference type="SAM" id="Phobius"/>
    </source>
</evidence>
<dbReference type="InterPro" id="IPR045798">
    <property type="entry name" value="TrbL_Firmicutes"/>
</dbReference>
<dbReference type="STRING" id="1987383.A5844_001956"/>
<evidence type="ECO:0008006" key="4">
    <source>
        <dbReference type="Google" id="ProtNLM"/>
    </source>
</evidence>
<comment type="caution">
    <text evidence="2">The sequence shown here is derived from an EMBL/GenBank/DDBJ whole genome shotgun (WGS) entry which is preliminary data.</text>
</comment>
<evidence type="ECO:0000313" key="3">
    <source>
        <dbReference type="Proteomes" id="UP000194933"/>
    </source>
</evidence>
<feature type="transmembrane region" description="Helical" evidence="1">
    <location>
        <begin position="211"/>
        <end position="232"/>
    </location>
</feature>
<evidence type="ECO:0000313" key="2">
    <source>
        <dbReference type="EMBL" id="OTP10257.1"/>
    </source>
</evidence>
<feature type="transmembrane region" description="Helical" evidence="1">
    <location>
        <begin position="244"/>
        <end position="267"/>
    </location>
</feature>
<accession>A0A242JY62</accession>
<feature type="transmembrane region" description="Helical" evidence="1">
    <location>
        <begin position="182"/>
        <end position="199"/>
    </location>
</feature>
<organism evidence="2 3">
    <name type="scientific">Candidatus Enterococcus wittei</name>
    <dbReference type="NCBI Taxonomy" id="1987383"/>
    <lineage>
        <taxon>Bacteria</taxon>
        <taxon>Bacillati</taxon>
        <taxon>Bacillota</taxon>
        <taxon>Bacilli</taxon>
        <taxon>Lactobacillales</taxon>
        <taxon>Enterococcaceae</taxon>
        <taxon>Enterococcus</taxon>
    </lineage>
</organism>
<dbReference type="Proteomes" id="UP000194933">
    <property type="component" value="Unassembled WGS sequence"/>
</dbReference>
<dbReference type="Pfam" id="PF19478">
    <property type="entry name" value="TrbL_2"/>
    <property type="match status" value="1"/>
</dbReference>
<keyword evidence="1" id="KW-0812">Transmembrane</keyword>
<dbReference type="RefSeq" id="WP_086285023.1">
    <property type="nucleotide sequence ID" value="NZ_NGMO01000003.1"/>
</dbReference>
<dbReference type="EMBL" id="NGMO01000003">
    <property type="protein sequence ID" value="OTP10257.1"/>
    <property type="molecule type" value="Genomic_DNA"/>
</dbReference>
<reference evidence="2 3" key="1">
    <citation type="submission" date="2017-05" db="EMBL/GenBank/DDBJ databases">
        <title>The Genome Sequence of Enterococcus sp. 10A9_DIV0425.</title>
        <authorList>
            <consortium name="The Broad Institute Genomics Platform"/>
            <consortium name="The Broad Institute Genomic Center for Infectious Diseases"/>
            <person name="Earl A."/>
            <person name="Manson A."/>
            <person name="Schwartman J."/>
            <person name="Gilmore M."/>
            <person name="Abouelleil A."/>
            <person name="Cao P."/>
            <person name="Chapman S."/>
            <person name="Cusick C."/>
            <person name="Shea T."/>
            <person name="Young S."/>
            <person name="Neafsey D."/>
            <person name="Nusbaum C."/>
            <person name="Birren B."/>
        </authorList>
    </citation>
    <scope>NUCLEOTIDE SEQUENCE [LARGE SCALE GENOMIC DNA]</scope>
    <source>
        <strain evidence="2 3">10A9_DIV0425</strain>
    </source>
</reference>
<keyword evidence="1" id="KW-1133">Transmembrane helix</keyword>
<gene>
    <name evidence="2" type="ORF">A5844_001956</name>
</gene>
<feature type="transmembrane region" description="Helical" evidence="1">
    <location>
        <begin position="37"/>
        <end position="63"/>
    </location>
</feature>
<feature type="transmembrane region" description="Helical" evidence="1">
    <location>
        <begin position="84"/>
        <end position="106"/>
    </location>
</feature>
<keyword evidence="1" id="KW-0472">Membrane</keyword>
<feature type="transmembrane region" description="Helical" evidence="1">
    <location>
        <begin position="153"/>
        <end position="175"/>
    </location>
</feature>
<sequence length="277" mass="31159">MDGAIEFLLKAIAEQLSLTTNHKNSLLQNLENYLPEIYQYSITIMDIVIKPIAYSLLGFLLLIEFQQIAHHLYGKQSEFGGLDLFLPLFIKVGLTLLVLRNLMIFLNTIMEIGITISQGISRIEIRESPRPTLNVGTIMEEIYDFGFFEKLTLLLILLIPLIFSIIVGVLAKVIIFLRFLEMYVYLSISPLPIVALLNTEVGHFGKNFLRMFGAASLQGVLLFIVLSIYPLLIGTAFSMEENHGMMAIIGAIVGNCLSLSLCLVYTMKWSKTILVYV</sequence>
<proteinExistence type="predicted"/>
<protein>
    <recommendedName>
        <fullName evidence="4">TrbL/VirB6 plasmid conjugal transfer protein</fullName>
    </recommendedName>
</protein>
<keyword evidence="3" id="KW-1185">Reference proteome</keyword>
<name>A0A242JY62_9ENTE</name>